<protein>
    <recommendedName>
        <fullName evidence="4">Carbohydrate binding protein with CBM6 domain</fullName>
    </recommendedName>
</protein>
<dbReference type="InterPro" id="IPR008979">
    <property type="entry name" value="Galactose-bd-like_sf"/>
</dbReference>
<reference evidence="2 3" key="1">
    <citation type="submission" date="2021-04" db="EMBL/GenBank/DDBJ databases">
        <title>Mariniflexile gromovii gen. nov., sp. nov., a gliding bacterium isolated from the sea urchin Strongylocentrotus intermedius.</title>
        <authorList>
            <person name="Ko S."/>
            <person name="Le V."/>
            <person name="Ahn C.-Y."/>
            <person name="Oh H.-M."/>
        </authorList>
    </citation>
    <scope>NUCLEOTIDE SEQUENCE [LARGE SCALE GENOMIC DNA]</scope>
    <source>
        <strain evidence="2 3">KCTC 12570</strain>
    </source>
</reference>
<comment type="caution">
    <text evidence="2">The sequence shown here is derived from an EMBL/GenBank/DDBJ whole genome shotgun (WGS) entry which is preliminary data.</text>
</comment>
<dbReference type="EMBL" id="JAGJCB010000040">
    <property type="protein sequence ID" value="MBP0905845.1"/>
    <property type="molecule type" value="Genomic_DNA"/>
</dbReference>
<gene>
    <name evidence="2" type="ORF">J8H85_18665</name>
</gene>
<dbReference type="InterPro" id="IPR029018">
    <property type="entry name" value="Hex-like_dom2"/>
</dbReference>
<evidence type="ECO:0000313" key="3">
    <source>
        <dbReference type="Proteomes" id="UP000670776"/>
    </source>
</evidence>
<keyword evidence="3" id="KW-1185">Reference proteome</keyword>
<evidence type="ECO:0008006" key="4">
    <source>
        <dbReference type="Google" id="ProtNLM"/>
    </source>
</evidence>
<name>A0ABS4C037_9FLAO</name>
<keyword evidence="1" id="KW-0378">Hydrolase</keyword>
<sequence>MQRRYNNILLIIKQFSVKTIFIFIALYSVVFSAQTVDVDIISDSSNGMISFAVGDLKQALSLRSHKVTESPLSQLAMTTGDVHIVLATLEDSGVIKVLQETGKTVPTVLKAEGYSILLTTKQNSKTFWIIGADAKGVMYGGLEITEIITLDGLASITEKIQNPHLEKRGIKLNIPLDARTPSYADAGNSAQENIKEMWSWDFWTQQLDLLARHRYNVITLWNLHPFPSMVKVPEYPDVALDDVKRSTINWKAWYINYKNPGTNMYNKQAMDSLETIKEIRIDDKIKFWQDVMQYAHDRGIEFHIITWNVFVSSAGEHYGITADMENKTTIDYFRKSVRSLFETYPLLGGIGVTAGEGMHGATVAEKEDWLWKTYGAGLMDAKSADSTDRVYRFIHRYWWSEIPEILNHFKGFDDDVIFDFSFKYSEARLYSETNPQFANNALESLPEGMQFWWNLRNDDIFNFRWADADYVREFINNFPGNGQTIGFHMGSDGYAWGREFSSTEANAPRELEIEKHWLSYLLWGRMGYNNEISNKHIEKLVQNKYPGVNAELLLKVWQEASKIIPTVNKGHYHSWDYQWSVEYCKAKEGFHYINEKEWGAGNSSVAKTLKEYASFVLTHINKIWGSLDKDLRLLAGDIEAMAHLGNYYAEKFMAADNKSTDSLQAFKHLQIAAEHWRKYASISSSQYKPQLLGRAGWMDWREIYDEVLKDPTILKNQEVVVVVPPTKGGVVLEAENQLKSKVSATIKNGGTAITYVSFSDVVPEISWNYNVKEEGRYILEFRYSLSSGEFTLPLIINGKPADSLGVWKTGNEGSWAWDRVIVQLDKGNNTIKLKGLNSSISVDHVNILEVN</sequence>
<dbReference type="Gene3D" id="2.60.120.260">
    <property type="entry name" value="Galactose-binding domain-like"/>
    <property type="match status" value="1"/>
</dbReference>
<dbReference type="SUPFAM" id="SSF55545">
    <property type="entry name" value="beta-N-acetylhexosaminidase-like domain"/>
    <property type="match status" value="1"/>
</dbReference>
<organism evidence="2 3">
    <name type="scientific">Mariniflexile gromovii</name>
    <dbReference type="NCBI Taxonomy" id="362523"/>
    <lineage>
        <taxon>Bacteria</taxon>
        <taxon>Pseudomonadati</taxon>
        <taxon>Bacteroidota</taxon>
        <taxon>Flavobacteriia</taxon>
        <taxon>Flavobacteriales</taxon>
        <taxon>Flavobacteriaceae</taxon>
        <taxon>Mariniflexile</taxon>
    </lineage>
</organism>
<dbReference type="RefSeq" id="WP_209657195.1">
    <property type="nucleotide sequence ID" value="NZ_JAGJCB010000040.1"/>
</dbReference>
<dbReference type="SUPFAM" id="SSF49785">
    <property type="entry name" value="Galactose-binding domain-like"/>
    <property type="match status" value="1"/>
</dbReference>
<evidence type="ECO:0000313" key="2">
    <source>
        <dbReference type="EMBL" id="MBP0905845.1"/>
    </source>
</evidence>
<accession>A0ABS4C037</accession>
<evidence type="ECO:0000256" key="1">
    <source>
        <dbReference type="ARBA" id="ARBA00022801"/>
    </source>
</evidence>
<dbReference type="Gene3D" id="3.30.379.10">
    <property type="entry name" value="Chitobiase/beta-hexosaminidase domain 2-like"/>
    <property type="match status" value="1"/>
</dbReference>
<proteinExistence type="predicted"/>
<dbReference type="Proteomes" id="UP000670776">
    <property type="component" value="Unassembled WGS sequence"/>
</dbReference>